<dbReference type="Pfam" id="PF00888">
    <property type="entry name" value="Cullin"/>
    <property type="match status" value="1"/>
</dbReference>
<dbReference type="InterPro" id="IPR016157">
    <property type="entry name" value="Cullin_CS"/>
</dbReference>
<protein>
    <submittedName>
        <fullName evidence="7">Putative SCF complex member Cullin 1</fullName>
    </submittedName>
</protein>
<dbReference type="Gene3D" id="3.30.230.130">
    <property type="entry name" value="Cullin, Chain C, Domain 2"/>
    <property type="match status" value="1"/>
</dbReference>
<feature type="domain" description="Cullin family profile" evidence="6">
    <location>
        <begin position="441"/>
        <end position="672"/>
    </location>
</feature>
<dbReference type="InterPro" id="IPR019559">
    <property type="entry name" value="Cullin_neddylation_domain"/>
</dbReference>
<evidence type="ECO:0000256" key="4">
    <source>
        <dbReference type="PROSITE-ProRule" id="PRU00330"/>
    </source>
</evidence>
<dbReference type="PANTHER" id="PTHR11932">
    <property type="entry name" value="CULLIN"/>
    <property type="match status" value="1"/>
</dbReference>
<dbReference type="Proteomes" id="UP000294933">
    <property type="component" value="Unassembled WGS sequence"/>
</dbReference>
<dbReference type="FunFam" id="1.10.10.10:FF:000014">
    <property type="entry name" value="Cullin 1"/>
    <property type="match status" value="1"/>
</dbReference>
<dbReference type="InterPro" id="IPR045093">
    <property type="entry name" value="Cullin"/>
</dbReference>
<name>A0A4Y7QB95_9AGAM</name>
<dbReference type="InterPro" id="IPR016158">
    <property type="entry name" value="Cullin_homology"/>
</dbReference>
<dbReference type="AlphaFoldDB" id="A0A4Y7QB95"/>
<dbReference type="PROSITE" id="PS50069">
    <property type="entry name" value="CULLIN_2"/>
    <property type="match status" value="1"/>
</dbReference>
<dbReference type="EMBL" id="ML170167">
    <property type="protein sequence ID" value="TDL24129.1"/>
    <property type="molecule type" value="Genomic_DNA"/>
</dbReference>
<evidence type="ECO:0000313" key="7">
    <source>
        <dbReference type="EMBL" id="TDL24129.1"/>
    </source>
</evidence>
<dbReference type="STRING" id="50990.A0A4Y7QB95"/>
<dbReference type="Gene3D" id="1.20.1310.10">
    <property type="entry name" value="Cullin Repeats"/>
    <property type="match status" value="4"/>
</dbReference>
<dbReference type="PROSITE" id="PS01256">
    <property type="entry name" value="CULLIN_1"/>
    <property type="match status" value="1"/>
</dbReference>
<gene>
    <name evidence="7" type="ORF">BD410DRAFT_786217</name>
</gene>
<dbReference type="Pfam" id="PF10557">
    <property type="entry name" value="Cullin_Nedd8"/>
    <property type="match status" value="1"/>
</dbReference>
<dbReference type="SUPFAM" id="SSF46785">
    <property type="entry name" value="Winged helix' DNA-binding domain"/>
    <property type="match status" value="1"/>
</dbReference>
<dbReference type="GO" id="GO:0031625">
    <property type="term" value="F:ubiquitin protein ligase binding"/>
    <property type="evidence" value="ECO:0007669"/>
    <property type="project" value="InterPro"/>
</dbReference>
<accession>A0A4Y7QB95</accession>
<dbReference type="VEuPathDB" id="FungiDB:BD410DRAFT_786217"/>
<dbReference type="SUPFAM" id="SSF74788">
    <property type="entry name" value="Cullin repeat-like"/>
    <property type="match status" value="2"/>
</dbReference>
<reference evidence="7 8" key="1">
    <citation type="submission" date="2018-06" db="EMBL/GenBank/DDBJ databases">
        <title>A transcriptomic atlas of mushroom development highlights an independent origin of complex multicellularity.</title>
        <authorList>
            <consortium name="DOE Joint Genome Institute"/>
            <person name="Krizsan K."/>
            <person name="Almasi E."/>
            <person name="Merenyi Z."/>
            <person name="Sahu N."/>
            <person name="Viragh M."/>
            <person name="Koszo T."/>
            <person name="Mondo S."/>
            <person name="Kiss B."/>
            <person name="Balint B."/>
            <person name="Kues U."/>
            <person name="Barry K."/>
            <person name="Hegedus J.C."/>
            <person name="Henrissat B."/>
            <person name="Johnson J."/>
            <person name="Lipzen A."/>
            <person name="Ohm R."/>
            <person name="Nagy I."/>
            <person name="Pangilinan J."/>
            <person name="Yan J."/>
            <person name="Xiong Y."/>
            <person name="Grigoriev I.V."/>
            <person name="Hibbett D.S."/>
            <person name="Nagy L.G."/>
        </authorList>
    </citation>
    <scope>NUCLEOTIDE SEQUENCE [LARGE SCALE GENOMIC DNA]</scope>
    <source>
        <strain evidence="7 8">SZMC22713</strain>
    </source>
</reference>
<dbReference type="GO" id="GO:0006511">
    <property type="term" value="P:ubiquitin-dependent protein catabolic process"/>
    <property type="evidence" value="ECO:0007669"/>
    <property type="project" value="InterPro"/>
</dbReference>
<dbReference type="InterPro" id="IPR016159">
    <property type="entry name" value="Cullin_repeat-like_dom_sf"/>
</dbReference>
<sequence>MWDFIEEGLRVILRKPGSIQYAQYMGLSTVIYNHCTSSRLYISSASNCRIDDLLNDSSDHARRCSTAGASADLYLRISDFFAEYANTMSVTFDSVGSDGCLQSFVEVSETFTTGAKEISRISNPLHRYFIQPMVDEGSKRVVPITTMATTHLRKFLYNHIHNLADGVLKAINLQRMGSDINIETVTKVIKLFIAAHGPASEGWFPLGQAWSDPLFIYRKYLHSPIITAAQEFFEATSEKFLCENSVPAYIQWAEKMVKQEASFAESSLHPTTRDVLIGTCEGILIIKRLNVLRMEFRPLFESEQDDYLRPLYALLSRVPNGMDFLRDTFRNLVDFDDIRDMQRRYLMMIHIPPELETLRNVFQTHVEEEGYSAVAELLNEGGADVVNSPRIYVDKLLEVRQKSLDIVRNAFNSDASFFAALEKACCIFINNTDATGTPRSKSAEMLVRHLDSFLNRRNNQQTDDKEIGAALNRSIVLFKYLDDKDIFQTFYTIKLAKRLIFNASISEDYEVNVISKLQEICGAEYTNRMLRMMTEINLSNDLTNQFKDHMDRSFPGDGGPKFGVLVLGTNFWPLDTPTGGFNIPTVMLPTFERFTRFFQVKHSGRKLTWLWNYSSNELRTTFLDREYILTTSSYQTAVLLLFNDNDALSLEEIHTATGTDNELLTQVLGPLERSKILLQDGADIFKLNKNFRSKKIRINLNQPFKKSAPESEKVVQEVEKDRKYVIQANIVRLMKSNKTMTNQGLIHEVTSQVARWFTPKVPDIKRAIDLLLEKEYIKRTEDKKDSFDYIA</sequence>
<evidence type="ECO:0000259" key="6">
    <source>
        <dbReference type="PROSITE" id="PS50069"/>
    </source>
</evidence>
<proteinExistence type="inferred from homology"/>
<evidence type="ECO:0000256" key="3">
    <source>
        <dbReference type="ARBA" id="ARBA00022843"/>
    </source>
</evidence>
<dbReference type="SMART" id="SM00182">
    <property type="entry name" value="CULLIN"/>
    <property type="match status" value="1"/>
</dbReference>
<keyword evidence="3" id="KW-0832">Ubl conjugation</keyword>
<organism evidence="7 8">
    <name type="scientific">Rickenella mellea</name>
    <dbReference type="NCBI Taxonomy" id="50990"/>
    <lineage>
        <taxon>Eukaryota</taxon>
        <taxon>Fungi</taxon>
        <taxon>Dikarya</taxon>
        <taxon>Basidiomycota</taxon>
        <taxon>Agaricomycotina</taxon>
        <taxon>Agaricomycetes</taxon>
        <taxon>Hymenochaetales</taxon>
        <taxon>Rickenellaceae</taxon>
        <taxon>Rickenella</taxon>
    </lineage>
</organism>
<dbReference type="InterPro" id="IPR036317">
    <property type="entry name" value="Cullin_homology_sf"/>
</dbReference>
<dbReference type="InterPro" id="IPR036388">
    <property type="entry name" value="WH-like_DNA-bd_sf"/>
</dbReference>
<dbReference type="Gene3D" id="1.10.10.10">
    <property type="entry name" value="Winged helix-like DNA-binding domain superfamily/Winged helix DNA-binding domain"/>
    <property type="match status" value="1"/>
</dbReference>
<keyword evidence="2" id="KW-1017">Isopeptide bond</keyword>
<comment type="similarity">
    <text evidence="1 4 5">Belongs to the cullin family.</text>
</comment>
<dbReference type="OrthoDB" id="27073at2759"/>
<evidence type="ECO:0000256" key="1">
    <source>
        <dbReference type="ARBA" id="ARBA00006019"/>
    </source>
</evidence>
<dbReference type="InterPro" id="IPR001373">
    <property type="entry name" value="Cullin_N"/>
</dbReference>
<evidence type="ECO:0000256" key="2">
    <source>
        <dbReference type="ARBA" id="ARBA00022499"/>
    </source>
</evidence>
<dbReference type="SMART" id="SM00884">
    <property type="entry name" value="Cullin_Nedd8"/>
    <property type="match status" value="1"/>
</dbReference>
<evidence type="ECO:0000256" key="5">
    <source>
        <dbReference type="RuleBase" id="RU003829"/>
    </source>
</evidence>
<dbReference type="GO" id="GO:0031461">
    <property type="term" value="C:cullin-RING ubiquitin ligase complex"/>
    <property type="evidence" value="ECO:0007669"/>
    <property type="project" value="InterPro"/>
</dbReference>
<dbReference type="Pfam" id="PF26557">
    <property type="entry name" value="Cullin_AB"/>
    <property type="match status" value="1"/>
</dbReference>
<keyword evidence="8" id="KW-1185">Reference proteome</keyword>
<evidence type="ECO:0000313" key="8">
    <source>
        <dbReference type="Proteomes" id="UP000294933"/>
    </source>
</evidence>
<dbReference type="SUPFAM" id="SSF75632">
    <property type="entry name" value="Cullin homology domain"/>
    <property type="match status" value="1"/>
</dbReference>
<dbReference type="InterPro" id="IPR036390">
    <property type="entry name" value="WH_DNA-bd_sf"/>
</dbReference>
<dbReference type="InterPro" id="IPR059120">
    <property type="entry name" value="Cullin-like_AB"/>
</dbReference>